<evidence type="ECO:0000256" key="6">
    <source>
        <dbReference type="ARBA" id="ARBA00022917"/>
    </source>
</evidence>
<comment type="caution">
    <text evidence="12">The sequence shown here is derived from an EMBL/GenBank/DDBJ whole genome shotgun (WGS) entry which is preliminary data.</text>
</comment>
<keyword evidence="13" id="KW-1185">Reference proteome</keyword>
<comment type="catalytic activity">
    <reaction evidence="8">
        <text>tRNA(Trp) + L-tryptophan + ATP = L-tryptophyl-tRNA(Trp) + AMP + diphosphate + H(+)</text>
        <dbReference type="Rhea" id="RHEA:24080"/>
        <dbReference type="Rhea" id="RHEA-COMP:9671"/>
        <dbReference type="Rhea" id="RHEA-COMP:9705"/>
        <dbReference type="ChEBI" id="CHEBI:15378"/>
        <dbReference type="ChEBI" id="CHEBI:30616"/>
        <dbReference type="ChEBI" id="CHEBI:33019"/>
        <dbReference type="ChEBI" id="CHEBI:57912"/>
        <dbReference type="ChEBI" id="CHEBI:78442"/>
        <dbReference type="ChEBI" id="CHEBI:78535"/>
        <dbReference type="ChEBI" id="CHEBI:456215"/>
        <dbReference type="EC" id="6.1.1.2"/>
    </reaction>
</comment>
<dbReference type="PANTHER" id="PTHR43766:SF1">
    <property type="entry name" value="TRYPTOPHAN--TRNA LIGASE, MITOCHONDRIAL"/>
    <property type="match status" value="1"/>
</dbReference>
<dbReference type="GO" id="GO:0005524">
    <property type="term" value="F:ATP binding"/>
    <property type="evidence" value="ECO:0007669"/>
    <property type="project" value="UniProtKB-KW"/>
</dbReference>
<keyword evidence="5 10" id="KW-0067">ATP-binding</keyword>
<comment type="similarity">
    <text evidence="1 10">Belongs to the class-I aminoacyl-tRNA synthetase family.</text>
</comment>
<sequence length="404" mass="45787">MSSVVPSQRVVSGMRATGRLHLGHYHGVLKNWARLQHEFECFFFVADWHGLTTEYENPQKIEQHVWDLVIDWLASGVNPGSATLFIQSQVPEHAELHLLLSMMTPLSWLERVPTYKDQQEKLREKDLSTYGFLGYPLLQSADILAYRAGQVPVGADQVAHVELTREVARRFNHLYGREPGFEEAVEAAIKKMGKKQSKIYLNHRRQYQEKGDEAALETARALVDNQQNITLGDKERLMGDLEGGGKVILPEPQALLTPASKMPGLDGQKMSKSYGNFISMREEPADVENKIRRMPTDPARVRRTDAGDPDNCPVWQFHMVYSDDTTRQWVREGCTSAGIGCLDCKKPIIEAVQEELEPIRKRAEEHLRNPDLVRTIVAEGCEEAREAARATLEEVRAAMGLNYR</sequence>
<evidence type="ECO:0000256" key="9">
    <source>
        <dbReference type="NCBIfam" id="TIGR00233"/>
    </source>
</evidence>
<dbReference type="NCBIfam" id="TIGR00233">
    <property type="entry name" value="trpS"/>
    <property type="match status" value="1"/>
</dbReference>
<evidence type="ECO:0000256" key="11">
    <source>
        <dbReference type="SAM" id="Coils"/>
    </source>
</evidence>
<evidence type="ECO:0000256" key="4">
    <source>
        <dbReference type="ARBA" id="ARBA00022741"/>
    </source>
</evidence>
<name>A0A418Y3C2_9GAMM</name>
<dbReference type="NCBIfam" id="NF008922">
    <property type="entry name" value="PRK12283.1"/>
    <property type="match status" value="1"/>
</dbReference>
<protein>
    <recommendedName>
        <fullName evidence="2 9">Tryptophan--tRNA ligase</fullName>
        <ecNumber evidence="2 9">6.1.1.2</ecNumber>
    </recommendedName>
</protein>
<dbReference type="GO" id="GO:0006436">
    <property type="term" value="P:tryptophanyl-tRNA aminoacylation"/>
    <property type="evidence" value="ECO:0007669"/>
    <property type="project" value="UniProtKB-UniRule"/>
</dbReference>
<gene>
    <name evidence="12" type="ORF">D4A39_04175</name>
</gene>
<dbReference type="FunFam" id="1.10.240.10:FF:000005">
    <property type="entry name" value="Tryptophan--tRNA ligase"/>
    <property type="match status" value="1"/>
</dbReference>
<evidence type="ECO:0000256" key="3">
    <source>
        <dbReference type="ARBA" id="ARBA00022598"/>
    </source>
</evidence>
<dbReference type="PRINTS" id="PR01039">
    <property type="entry name" value="TRNASYNTHTRP"/>
</dbReference>
<evidence type="ECO:0000256" key="5">
    <source>
        <dbReference type="ARBA" id="ARBA00022840"/>
    </source>
</evidence>
<proteinExistence type="inferred from homology"/>
<dbReference type="InterPro" id="IPR014729">
    <property type="entry name" value="Rossmann-like_a/b/a_fold"/>
</dbReference>
<dbReference type="InterPro" id="IPR002306">
    <property type="entry name" value="Trp-tRNA-ligase"/>
</dbReference>
<dbReference type="EMBL" id="QYYA01000001">
    <property type="protein sequence ID" value="RJG20041.1"/>
    <property type="molecule type" value="Genomic_DNA"/>
</dbReference>
<dbReference type="InterPro" id="IPR002305">
    <property type="entry name" value="aa-tRNA-synth_Ic"/>
</dbReference>
<reference evidence="12 13" key="1">
    <citation type="submission" date="2018-09" db="EMBL/GenBank/DDBJ databases">
        <title>Alcanivorax profundi sp. nov., isolated from 1000 m-depth seawater of the Mariana Trench.</title>
        <authorList>
            <person name="Liu J."/>
        </authorList>
    </citation>
    <scope>NUCLEOTIDE SEQUENCE [LARGE SCALE GENOMIC DNA]</scope>
    <source>
        <strain evidence="12 13">MTEO17</strain>
    </source>
</reference>
<keyword evidence="4 10" id="KW-0547">Nucleotide-binding</keyword>
<accession>A0A418Y3C2</accession>
<dbReference type="OrthoDB" id="9801042at2"/>
<dbReference type="AlphaFoldDB" id="A0A418Y3C2"/>
<evidence type="ECO:0000256" key="2">
    <source>
        <dbReference type="ARBA" id="ARBA00013161"/>
    </source>
</evidence>
<evidence type="ECO:0000256" key="10">
    <source>
        <dbReference type="RuleBase" id="RU363036"/>
    </source>
</evidence>
<dbReference type="EC" id="6.1.1.2" evidence="2 9"/>
<dbReference type="CDD" id="cd00806">
    <property type="entry name" value="TrpRS_core"/>
    <property type="match status" value="1"/>
</dbReference>
<keyword evidence="3 10" id="KW-0436">Ligase</keyword>
<evidence type="ECO:0000256" key="1">
    <source>
        <dbReference type="ARBA" id="ARBA00005594"/>
    </source>
</evidence>
<evidence type="ECO:0000256" key="8">
    <source>
        <dbReference type="ARBA" id="ARBA00049929"/>
    </source>
</evidence>
<evidence type="ECO:0000256" key="7">
    <source>
        <dbReference type="ARBA" id="ARBA00023146"/>
    </source>
</evidence>
<keyword evidence="11" id="KW-0175">Coiled coil</keyword>
<evidence type="ECO:0000313" key="12">
    <source>
        <dbReference type="EMBL" id="RJG20041.1"/>
    </source>
</evidence>
<dbReference type="RefSeq" id="WP_119917538.1">
    <property type="nucleotide sequence ID" value="NZ_QYYA01000001.1"/>
</dbReference>
<organism evidence="12 13">
    <name type="scientific">Alcanivorax profundi</name>
    <dbReference type="NCBI Taxonomy" id="2338368"/>
    <lineage>
        <taxon>Bacteria</taxon>
        <taxon>Pseudomonadati</taxon>
        <taxon>Pseudomonadota</taxon>
        <taxon>Gammaproteobacteria</taxon>
        <taxon>Oceanospirillales</taxon>
        <taxon>Alcanivoracaceae</taxon>
        <taxon>Alcanivorax</taxon>
    </lineage>
</organism>
<dbReference type="Proteomes" id="UP000283734">
    <property type="component" value="Unassembled WGS sequence"/>
</dbReference>
<keyword evidence="7 10" id="KW-0030">Aminoacyl-tRNA synthetase</keyword>
<dbReference type="InterPro" id="IPR050203">
    <property type="entry name" value="Trp-tRNA_synthetase"/>
</dbReference>
<dbReference type="Gene3D" id="1.10.240.10">
    <property type="entry name" value="Tyrosyl-Transfer RNA Synthetase"/>
    <property type="match status" value="2"/>
</dbReference>
<evidence type="ECO:0000313" key="13">
    <source>
        <dbReference type="Proteomes" id="UP000283734"/>
    </source>
</evidence>
<feature type="coiled-coil region" evidence="11">
    <location>
        <begin position="349"/>
        <end position="398"/>
    </location>
</feature>
<dbReference type="Gene3D" id="3.40.50.620">
    <property type="entry name" value="HUPs"/>
    <property type="match status" value="1"/>
</dbReference>
<dbReference type="Pfam" id="PF00579">
    <property type="entry name" value="tRNA-synt_1b"/>
    <property type="match status" value="2"/>
</dbReference>
<dbReference type="GO" id="GO:0004830">
    <property type="term" value="F:tryptophan-tRNA ligase activity"/>
    <property type="evidence" value="ECO:0007669"/>
    <property type="project" value="UniProtKB-UniRule"/>
</dbReference>
<dbReference type="SUPFAM" id="SSF52374">
    <property type="entry name" value="Nucleotidylyl transferase"/>
    <property type="match status" value="1"/>
</dbReference>
<keyword evidence="6 10" id="KW-0648">Protein biosynthesis</keyword>
<dbReference type="PANTHER" id="PTHR43766">
    <property type="entry name" value="TRYPTOPHAN--TRNA LIGASE, MITOCHONDRIAL"/>
    <property type="match status" value="1"/>
</dbReference>
<dbReference type="GO" id="GO:0005829">
    <property type="term" value="C:cytosol"/>
    <property type="evidence" value="ECO:0007669"/>
    <property type="project" value="TreeGrafter"/>
</dbReference>